<evidence type="ECO:0000313" key="2">
    <source>
        <dbReference type="EMBL" id="MPN46281.1"/>
    </source>
</evidence>
<comment type="caution">
    <text evidence="2">The sequence shown here is derived from an EMBL/GenBank/DDBJ whole genome shotgun (WGS) entry which is preliminary data.</text>
</comment>
<feature type="compositionally biased region" description="Basic and acidic residues" evidence="1">
    <location>
        <begin position="1"/>
        <end position="12"/>
    </location>
</feature>
<name>A0A645I4Q7_9ZZZZ</name>
<gene>
    <name evidence="2" type="ORF">SDC9_193866</name>
</gene>
<evidence type="ECO:0000256" key="1">
    <source>
        <dbReference type="SAM" id="MobiDB-lite"/>
    </source>
</evidence>
<dbReference type="AlphaFoldDB" id="A0A645I4Q7"/>
<sequence length="182" mass="20438">MQRRKPEIEGVRQNRHLRHPAGFDHDSAKFHRQFPLVGSAFELMKKDPVAVHENQIEFPQELRRNGRFSGKIRHRGFRAEKNLDPVCRQCGGMIFFQQFFRLGIAESVIGEDHPRDPVGFRGIKHGTQIIAPIGKAGVSVKIKSVDIGHISTSVPSCANATLFLYGMKISFRSFSGEISSLG</sequence>
<protein>
    <submittedName>
        <fullName evidence="2">Uncharacterized protein</fullName>
    </submittedName>
</protein>
<dbReference type="EMBL" id="VSSQ01106828">
    <property type="protein sequence ID" value="MPN46281.1"/>
    <property type="molecule type" value="Genomic_DNA"/>
</dbReference>
<proteinExistence type="predicted"/>
<accession>A0A645I4Q7</accession>
<reference evidence="2" key="1">
    <citation type="submission" date="2019-08" db="EMBL/GenBank/DDBJ databases">
        <authorList>
            <person name="Kucharzyk K."/>
            <person name="Murdoch R.W."/>
            <person name="Higgins S."/>
            <person name="Loffler F."/>
        </authorList>
    </citation>
    <scope>NUCLEOTIDE SEQUENCE</scope>
</reference>
<feature type="region of interest" description="Disordered" evidence="1">
    <location>
        <begin position="1"/>
        <end position="24"/>
    </location>
</feature>
<organism evidence="2">
    <name type="scientific">bioreactor metagenome</name>
    <dbReference type="NCBI Taxonomy" id="1076179"/>
    <lineage>
        <taxon>unclassified sequences</taxon>
        <taxon>metagenomes</taxon>
        <taxon>ecological metagenomes</taxon>
    </lineage>
</organism>